<dbReference type="InterPro" id="IPR050109">
    <property type="entry name" value="HTH-type_TetR-like_transc_reg"/>
</dbReference>
<dbReference type="PANTHER" id="PTHR30055:SF226">
    <property type="entry name" value="HTH-TYPE TRANSCRIPTIONAL REGULATOR PKSA"/>
    <property type="match status" value="1"/>
</dbReference>
<dbReference type="PRINTS" id="PR00455">
    <property type="entry name" value="HTHTETR"/>
</dbReference>
<dbReference type="SUPFAM" id="SSF46689">
    <property type="entry name" value="Homeodomain-like"/>
    <property type="match status" value="1"/>
</dbReference>
<dbReference type="GO" id="GO:0000976">
    <property type="term" value="F:transcription cis-regulatory region binding"/>
    <property type="evidence" value="ECO:0007669"/>
    <property type="project" value="TreeGrafter"/>
</dbReference>
<dbReference type="EMBL" id="AEYX01000013">
    <property type="protein sequence ID" value="EGG48872.1"/>
    <property type="molecule type" value="Genomic_DNA"/>
</dbReference>
<dbReference type="Proteomes" id="UP000003022">
    <property type="component" value="Unassembled WGS sequence"/>
</dbReference>
<dbReference type="PROSITE" id="PS50977">
    <property type="entry name" value="HTH_TETR_2"/>
    <property type="match status" value="1"/>
</dbReference>
<dbReference type="Gene3D" id="1.10.357.10">
    <property type="entry name" value="Tetracycline Repressor, domain 2"/>
    <property type="match status" value="1"/>
</dbReference>
<dbReference type="InterPro" id="IPR009057">
    <property type="entry name" value="Homeodomain-like_sf"/>
</dbReference>
<dbReference type="PANTHER" id="PTHR30055">
    <property type="entry name" value="HTH-TYPE TRANSCRIPTIONAL REGULATOR RUTR"/>
    <property type="match status" value="1"/>
</dbReference>
<sequence length="220" mass="23709">MTMPVNRKAVPRAEREALILDRAAEMFRDAGFHETAVSELARACGLTANAVTYYFPSKDMILAAVLERWTSAVLDEVGLAEAAGATRADGSPTTVAERFDMLEAAVGSLDPATGRPGSLAVLIERLRPYRRVYAVVHERMHAASCVARWHRLSHLLFGTLITADVERRFGAAPAAGPLAVAVALVENGLLHEQEGTMSAAELIENVLDQVHLLHDCRAAG</sequence>
<protein>
    <submittedName>
        <fullName evidence="4">TetR family transcriptional regulator</fullName>
    </submittedName>
</protein>
<organism evidence="4 5">
    <name type="scientific">Streptomyces griseoaurantiacus M045</name>
    <dbReference type="NCBI Taxonomy" id="996637"/>
    <lineage>
        <taxon>Bacteria</taxon>
        <taxon>Bacillati</taxon>
        <taxon>Actinomycetota</taxon>
        <taxon>Actinomycetes</taxon>
        <taxon>Kitasatosporales</taxon>
        <taxon>Streptomycetaceae</taxon>
        <taxon>Streptomyces</taxon>
        <taxon>Streptomyces aurantiacus group</taxon>
    </lineage>
</organism>
<evidence type="ECO:0000259" key="3">
    <source>
        <dbReference type="PROSITE" id="PS50977"/>
    </source>
</evidence>
<evidence type="ECO:0000313" key="5">
    <source>
        <dbReference type="Proteomes" id="UP000003022"/>
    </source>
</evidence>
<reference evidence="4 5" key="1">
    <citation type="journal article" date="2011" name="J. Bacteriol.">
        <title>Draft genome sequence of the marine bacterium Streptomyces griseoaurantiacus M045, which produces novel manumycin-type antibiotics with a pABA core component.</title>
        <authorList>
            <person name="Li F."/>
            <person name="Jiang P."/>
            <person name="Zheng H."/>
            <person name="Wang S."/>
            <person name="Zhao G."/>
            <person name="Qin S."/>
            <person name="Liu Z."/>
        </authorList>
    </citation>
    <scope>NUCLEOTIDE SEQUENCE [LARGE SCALE GENOMIC DNA]</scope>
    <source>
        <strain evidence="4 5">M045</strain>
    </source>
</reference>
<dbReference type="GO" id="GO:0003700">
    <property type="term" value="F:DNA-binding transcription factor activity"/>
    <property type="evidence" value="ECO:0007669"/>
    <property type="project" value="TreeGrafter"/>
</dbReference>
<evidence type="ECO:0000256" key="2">
    <source>
        <dbReference type="PROSITE-ProRule" id="PRU00335"/>
    </source>
</evidence>
<feature type="domain" description="HTH tetR-type" evidence="3">
    <location>
        <begin position="13"/>
        <end position="73"/>
    </location>
</feature>
<dbReference type="Pfam" id="PF00440">
    <property type="entry name" value="TetR_N"/>
    <property type="match status" value="1"/>
</dbReference>
<dbReference type="eggNOG" id="COG1309">
    <property type="taxonomic scope" value="Bacteria"/>
</dbReference>
<accession>F3NCG9</accession>
<comment type="caution">
    <text evidence="4">The sequence shown here is derived from an EMBL/GenBank/DDBJ whole genome shotgun (WGS) entry which is preliminary data.</text>
</comment>
<name>F3NCG9_9ACTN</name>
<keyword evidence="1 2" id="KW-0238">DNA-binding</keyword>
<dbReference type="AlphaFoldDB" id="F3NCG9"/>
<proteinExistence type="predicted"/>
<gene>
    <name evidence="4" type="ORF">SGM_0833</name>
</gene>
<dbReference type="InterPro" id="IPR001647">
    <property type="entry name" value="HTH_TetR"/>
</dbReference>
<evidence type="ECO:0000256" key="1">
    <source>
        <dbReference type="ARBA" id="ARBA00023125"/>
    </source>
</evidence>
<keyword evidence="5" id="KW-1185">Reference proteome</keyword>
<evidence type="ECO:0000313" key="4">
    <source>
        <dbReference type="EMBL" id="EGG48872.1"/>
    </source>
</evidence>
<feature type="DNA-binding region" description="H-T-H motif" evidence="2">
    <location>
        <begin position="36"/>
        <end position="55"/>
    </location>
</feature>